<accession>C1GSW3</accession>
<dbReference type="SMART" id="SM00343">
    <property type="entry name" value="ZnF_C2HC"/>
    <property type="match status" value="1"/>
</dbReference>
<dbReference type="RefSeq" id="XP_015701302.1">
    <property type="nucleotide sequence ID" value="XM_015844394.1"/>
</dbReference>
<dbReference type="InterPro" id="IPR001878">
    <property type="entry name" value="Znf_CCHC"/>
</dbReference>
<dbReference type="OMA" id="HYSTECM"/>
<dbReference type="Pfam" id="PF00098">
    <property type="entry name" value="zf-CCHC"/>
    <property type="match status" value="1"/>
</dbReference>
<evidence type="ECO:0000313" key="4">
    <source>
        <dbReference type="Proteomes" id="UP000002059"/>
    </source>
</evidence>
<dbReference type="InterPro" id="IPR036875">
    <property type="entry name" value="Znf_CCHC_sf"/>
</dbReference>
<dbReference type="PROSITE" id="PS50158">
    <property type="entry name" value="ZF_CCHC"/>
    <property type="match status" value="1"/>
</dbReference>
<keyword evidence="1" id="KW-0863">Zinc-finger</keyword>
<dbReference type="AlphaFoldDB" id="C1GSW3"/>
<gene>
    <name evidence="3" type="ORF">PAAG_01608</name>
</gene>
<dbReference type="KEGG" id="pbl:PAAG_01608"/>
<keyword evidence="1" id="KW-0862">Zinc</keyword>
<dbReference type="GO" id="GO:0008270">
    <property type="term" value="F:zinc ion binding"/>
    <property type="evidence" value="ECO:0007669"/>
    <property type="project" value="UniProtKB-KW"/>
</dbReference>
<proteinExistence type="predicted"/>
<keyword evidence="4" id="KW-1185">Reference proteome</keyword>
<evidence type="ECO:0000313" key="3">
    <source>
        <dbReference type="EMBL" id="EEH39146.2"/>
    </source>
</evidence>
<dbReference type="OrthoDB" id="4589078at2759"/>
<dbReference type="GO" id="GO:0003676">
    <property type="term" value="F:nucleic acid binding"/>
    <property type="evidence" value="ECO:0007669"/>
    <property type="project" value="InterPro"/>
</dbReference>
<keyword evidence="1" id="KW-0479">Metal-binding</keyword>
<protein>
    <recommendedName>
        <fullName evidence="2">CCHC-type domain-containing protein</fullName>
    </recommendedName>
</protein>
<dbReference type="HOGENOM" id="CLU_023365_1_0_1"/>
<name>C1GSW3_PARBA</name>
<dbReference type="SUPFAM" id="SSF57756">
    <property type="entry name" value="Retrovirus zinc finger-like domains"/>
    <property type="match status" value="1"/>
</dbReference>
<sequence>MRIAYIENQTDGDAAHHIAPCMEENHSKQYQTAEEIFEHLKSIYEDANKLQNVKSDYCKLIMHNENNYHEFVTKFLHLAGEVKIVKEDYKTDFNDKLSFDLQRTVTVVNAIINTYAEFQKIFTKSSIIKEVLSACPDIQCYYCKEKDHIARNCPVKQKFQQVITELTENDTPESSADLRKE</sequence>
<dbReference type="Proteomes" id="UP000002059">
    <property type="component" value="Partially assembled WGS sequence"/>
</dbReference>
<reference evidence="3 4" key="1">
    <citation type="journal article" date="2011" name="PLoS Genet.">
        <title>Comparative genomic analysis of human fungal pathogens causing paracoccidioidomycosis.</title>
        <authorList>
            <person name="Desjardins C.A."/>
            <person name="Champion M.D."/>
            <person name="Holder J.W."/>
            <person name="Muszewska A."/>
            <person name="Goldberg J."/>
            <person name="Bailao A.M."/>
            <person name="Brigido M.M."/>
            <person name="Ferreira M.E."/>
            <person name="Garcia A.M."/>
            <person name="Grynberg M."/>
            <person name="Gujja S."/>
            <person name="Heiman D.I."/>
            <person name="Henn M.R."/>
            <person name="Kodira C.D."/>
            <person name="Leon-Narvaez H."/>
            <person name="Longo L.V."/>
            <person name="Ma L.J."/>
            <person name="Malavazi I."/>
            <person name="Matsuo A.L."/>
            <person name="Morais F.V."/>
            <person name="Pereira M."/>
            <person name="Rodriguez-Brito S."/>
            <person name="Sakthikumar S."/>
            <person name="Salem-Izacc S.M."/>
            <person name="Sykes S.M."/>
            <person name="Teixeira M.M."/>
            <person name="Vallejo M.C."/>
            <person name="Walter M.E."/>
            <person name="Yandava C."/>
            <person name="Young S."/>
            <person name="Zeng Q."/>
            <person name="Zucker J."/>
            <person name="Felipe M.S."/>
            <person name="Goldman G.H."/>
            <person name="Haas B.J."/>
            <person name="McEwen J.G."/>
            <person name="Nino-Vega G."/>
            <person name="Puccia R."/>
            <person name="San-Blas G."/>
            <person name="Soares C.M."/>
            <person name="Birren B.W."/>
            <person name="Cuomo C.A."/>
        </authorList>
    </citation>
    <scope>NUCLEOTIDE SEQUENCE [LARGE SCALE GENOMIC DNA]</scope>
    <source>
        <strain evidence="4">ATCC MYA-826 / Pb01</strain>
    </source>
</reference>
<dbReference type="VEuPathDB" id="FungiDB:PAAG_01608"/>
<feature type="domain" description="CCHC-type" evidence="2">
    <location>
        <begin position="140"/>
        <end position="154"/>
    </location>
</feature>
<dbReference type="EMBL" id="KN293994">
    <property type="protein sequence ID" value="EEH39146.2"/>
    <property type="molecule type" value="Genomic_DNA"/>
</dbReference>
<organism evidence="3 4">
    <name type="scientific">Paracoccidioides lutzii (strain ATCC MYA-826 / Pb01)</name>
    <name type="common">Paracoccidioides brasiliensis</name>
    <dbReference type="NCBI Taxonomy" id="502779"/>
    <lineage>
        <taxon>Eukaryota</taxon>
        <taxon>Fungi</taxon>
        <taxon>Dikarya</taxon>
        <taxon>Ascomycota</taxon>
        <taxon>Pezizomycotina</taxon>
        <taxon>Eurotiomycetes</taxon>
        <taxon>Eurotiomycetidae</taxon>
        <taxon>Onygenales</taxon>
        <taxon>Ajellomycetaceae</taxon>
        <taxon>Paracoccidioides</taxon>
    </lineage>
</organism>
<dbReference type="GeneID" id="9099897"/>
<evidence type="ECO:0000259" key="2">
    <source>
        <dbReference type="PROSITE" id="PS50158"/>
    </source>
</evidence>
<evidence type="ECO:0000256" key="1">
    <source>
        <dbReference type="PROSITE-ProRule" id="PRU00047"/>
    </source>
</evidence>
<dbReference type="Gene3D" id="4.10.60.10">
    <property type="entry name" value="Zinc finger, CCHC-type"/>
    <property type="match status" value="1"/>
</dbReference>